<organism evidence="3">
    <name type="scientific">Rodentolepis nana</name>
    <name type="common">Dwarf tapeworm</name>
    <name type="synonym">Hymenolepis nana</name>
    <dbReference type="NCBI Taxonomy" id="102285"/>
    <lineage>
        <taxon>Eukaryota</taxon>
        <taxon>Metazoa</taxon>
        <taxon>Spiralia</taxon>
        <taxon>Lophotrochozoa</taxon>
        <taxon>Platyhelminthes</taxon>
        <taxon>Cestoda</taxon>
        <taxon>Eucestoda</taxon>
        <taxon>Cyclophyllidea</taxon>
        <taxon>Hymenolepididae</taxon>
        <taxon>Rodentolepis</taxon>
    </lineage>
</organism>
<evidence type="ECO:0000313" key="2">
    <source>
        <dbReference type="Proteomes" id="UP000278807"/>
    </source>
</evidence>
<reference evidence="3" key="1">
    <citation type="submission" date="2017-02" db="UniProtKB">
        <authorList>
            <consortium name="WormBaseParasite"/>
        </authorList>
    </citation>
    <scope>IDENTIFICATION</scope>
</reference>
<dbReference type="Proteomes" id="UP000278807">
    <property type="component" value="Unassembled WGS sequence"/>
</dbReference>
<gene>
    <name evidence="1" type="ORF">HNAJ_LOCUS9013</name>
</gene>
<name>A0A0R3TNP0_RODNA</name>
<reference evidence="1 2" key="2">
    <citation type="submission" date="2018-11" db="EMBL/GenBank/DDBJ databases">
        <authorList>
            <consortium name="Pathogen Informatics"/>
        </authorList>
    </citation>
    <scope>NUCLEOTIDE SEQUENCE [LARGE SCALE GENOMIC DNA]</scope>
</reference>
<dbReference type="WBParaSite" id="HNAJ_0000901701-mRNA-1">
    <property type="protein sequence ID" value="HNAJ_0000901701-mRNA-1"/>
    <property type="gene ID" value="HNAJ_0000901701"/>
</dbReference>
<sequence length="75" mass="8769">MPQNTAPRVRQEAVRQEAVRQEAVQQFQPYICMPAYVEYQQYAPPQPMFQPVFGETQMIQSFNEMAPGIRKQSFT</sequence>
<evidence type="ECO:0000313" key="1">
    <source>
        <dbReference type="EMBL" id="VDO05263.1"/>
    </source>
</evidence>
<evidence type="ECO:0000313" key="3">
    <source>
        <dbReference type="WBParaSite" id="HNAJ_0000901701-mRNA-1"/>
    </source>
</evidence>
<dbReference type="EMBL" id="UZAE01012464">
    <property type="protein sequence ID" value="VDO05263.1"/>
    <property type="molecule type" value="Genomic_DNA"/>
</dbReference>
<dbReference type="AlphaFoldDB" id="A0A0R3TNP0"/>
<proteinExistence type="predicted"/>
<accession>A0A0R3TNP0</accession>
<protein>
    <submittedName>
        <fullName evidence="3">Spore coat associated protein JA (CotJA)</fullName>
    </submittedName>
</protein>
<keyword evidence="2" id="KW-1185">Reference proteome</keyword>